<protein>
    <submittedName>
        <fullName evidence="4">Uncharacterized protein LOC108809392</fullName>
    </submittedName>
</protein>
<dbReference type="OrthoDB" id="1916829at2759"/>
<keyword evidence="3" id="KW-1185">Reference proteome</keyword>
<dbReference type="AlphaFoldDB" id="A0A6J0JQH9"/>
<name>A0A6J0JQH9_RAPSA</name>
<feature type="compositionally biased region" description="Basic and acidic residues" evidence="1">
    <location>
        <begin position="187"/>
        <end position="202"/>
    </location>
</feature>
<evidence type="ECO:0000256" key="1">
    <source>
        <dbReference type="SAM" id="MobiDB-lite"/>
    </source>
</evidence>
<evidence type="ECO:0000313" key="3">
    <source>
        <dbReference type="Proteomes" id="UP000504610"/>
    </source>
</evidence>
<feature type="transmembrane region" description="Helical" evidence="2">
    <location>
        <begin position="51"/>
        <end position="70"/>
    </location>
</feature>
<feature type="transmembrane region" description="Helical" evidence="2">
    <location>
        <begin position="90"/>
        <end position="110"/>
    </location>
</feature>
<feature type="region of interest" description="Disordered" evidence="1">
    <location>
        <begin position="187"/>
        <end position="238"/>
    </location>
</feature>
<dbReference type="GeneID" id="108809392"/>
<evidence type="ECO:0000313" key="4">
    <source>
        <dbReference type="RefSeq" id="XP_018437039.1"/>
    </source>
</evidence>
<gene>
    <name evidence="4" type="primary">LOC108809392</name>
</gene>
<proteinExistence type="predicted"/>
<reference evidence="4" key="2">
    <citation type="submission" date="2025-08" db="UniProtKB">
        <authorList>
            <consortium name="RefSeq"/>
        </authorList>
    </citation>
    <scope>IDENTIFICATION</scope>
    <source>
        <tissue evidence="4">Leaf</tissue>
    </source>
</reference>
<dbReference type="PANTHER" id="PTHR33640">
    <property type="entry name" value="TRANSMEMBRANE PROTEIN"/>
    <property type="match status" value="1"/>
</dbReference>
<evidence type="ECO:0000256" key="2">
    <source>
        <dbReference type="SAM" id="Phobius"/>
    </source>
</evidence>
<dbReference type="PANTHER" id="PTHR33640:SF22">
    <property type="entry name" value="DUF4408 DOMAIN-CONTAINING PROTEIN"/>
    <property type="match status" value="1"/>
</dbReference>
<keyword evidence="2" id="KW-0812">Transmembrane</keyword>
<organism evidence="3 4">
    <name type="scientific">Raphanus sativus</name>
    <name type="common">Radish</name>
    <name type="synonym">Raphanus raphanistrum var. sativus</name>
    <dbReference type="NCBI Taxonomy" id="3726"/>
    <lineage>
        <taxon>Eukaryota</taxon>
        <taxon>Viridiplantae</taxon>
        <taxon>Streptophyta</taxon>
        <taxon>Embryophyta</taxon>
        <taxon>Tracheophyta</taxon>
        <taxon>Spermatophyta</taxon>
        <taxon>Magnoliopsida</taxon>
        <taxon>eudicotyledons</taxon>
        <taxon>Gunneridae</taxon>
        <taxon>Pentapetalae</taxon>
        <taxon>rosids</taxon>
        <taxon>malvids</taxon>
        <taxon>Brassicales</taxon>
        <taxon>Brassicaceae</taxon>
        <taxon>Brassiceae</taxon>
        <taxon>Raphanus</taxon>
    </lineage>
</organism>
<dbReference type="Proteomes" id="UP000504610">
    <property type="component" value="Chromosome 6"/>
</dbReference>
<keyword evidence="2" id="KW-0472">Membrane</keyword>
<accession>A0A6J0JQH9</accession>
<sequence>MGPLPSFHSSSSSNYLLSIFNLISRKMDSICFENVKAEKAKALHRFHSIGLLFRVTEICLALLFLCWISSSLPFAAARISGDFLRRLSCIVSSPLFMFVLGNSIIVALLATKSTVFSGAGGVDGGGGGGEADIYDLFIRSGENRATVRDVPEDTAAVYDDKQMIDVETDSSNSTPTVAREDHVTIEPEKESVTVTDLTKDHPPPPPPTTTKNKVYRRSKSEKQRRPQHTVTKLRRSETGKCRETVEPCEEEVPFPEDTLTNEEFQKTIEAFIAKQLIFRRRESLAVVIP</sequence>
<reference evidence="3" key="1">
    <citation type="journal article" date="2019" name="Database">
        <title>The radish genome database (RadishGD): an integrated information resource for radish genomics.</title>
        <authorList>
            <person name="Yu H.J."/>
            <person name="Baek S."/>
            <person name="Lee Y.J."/>
            <person name="Cho A."/>
            <person name="Mun J.H."/>
        </authorList>
    </citation>
    <scope>NUCLEOTIDE SEQUENCE [LARGE SCALE GENOMIC DNA]</scope>
    <source>
        <strain evidence="3">cv. WK10039</strain>
    </source>
</reference>
<dbReference type="RefSeq" id="XP_018437039.1">
    <property type="nucleotide sequence ID" value="XM_018581537.2"/>
</dbReference>
<dbReference type="KEGG" id="rsz:108809392"/>
<keyword evidence="2" id="KW-1133">Transmembrane helix</keyword>